<evidence type="ECO:0000313" key="2">
    <source>
        <dbReference type="Proteomes" id="UP001195769"/>
    </source>
</evidence>
<reference evidence="1" key="1">
    <citation type="journal article" date="2020" name="New Phytol.">
        <title>Comparative genomics reveals dynamic genome evolution in host specialist ectomycorrhizal fungi.</title>
        <authorList>
            <person name="Lofgren L.A."/>
            <person name="Nguyen N.H."/>
            <person name="Vilgalys R."/>
            <person name="Ruytinx J."/>
            <person name="Liao H.L."/>
            <person name="Branco S."/>
            <person name="Kuo A."/>
            <person name="LaButti K."/>
            <person name="Lipzen A."/>
            <person name="Andreopoulos W."/>
            <person name="Pangilinan J."/>
            <person name="Riley R."/>
            <person name="Hundley H."/>
            <person name="Na H."/>
            <person name="Barry K."/>
            <person name="Grigoriev I.V."/>
            <person name="Stajich J.E."/>
            <person name="Kennedy P.G."/>
        </authorList>
    </citation>
    <scope>NUCLEOTIDE SEQUENCE</scope>
    <source>
        <strain evidence="1">FC203</strain>
    </source>
</reference>
<feature type="non-terminal residue" evidence="1">
    <location>
        <position position="99"/>
    </location>
</feature>
<feature type="non-terminal residue" evidence="1">
    <location>
        <position position="1"/>
    </location>
</feature>
<name>A0AAD4DR41_9AGAM</name>
<dbReference type="Proteomes" id="UP001195769">
    <property type="component" value="Unassembled WGS sequence"/>
</dbReference>
<sequence length="99" mass="11295">KLEQMSDHLFADSRGRARMLEWFHPHAVAYISLTVSNEMDAVKEALRGTLDSVTPQFLLTWDLSTTIQDKVALKAPILQHILRCAAQTECAMERNRIKD</sequence>
<dbReference type="RefSeq" id="XP_041217981.1">
    <property type="nucleotide sequence ID" value="XM_041373450.1"/>
</dbReference>
<comment type="caution">
    <text evidence="1">The sequence shown here is derived from an EMBL/GenBank/DDBJ whole genome shotgun (WGS) entry which is preliminary data.</text>
</comment>
<organism evidence="1 2">
    <name type="scientific">Suillus fuscotomentosus</name>
    <dbReference type="NCBI Taxonomy" id="1912939"/>
    <lineage>
        <taxon>Eukaryota</taxon>
        <taxon>Fungi</taxon>
        <taxon>Dikarya</taxon>
        <taxon>Basidiomycota</taxon>
        <taxon>Agaricomycotina</taxon>
        <taxon>Agaricomycetes</taxon>
        <taxon>Agaricomycetidae</taxon>
        <taxon>Boletales</taxon>
        <taxon>Suillineae</taxon>
        <taxon>Suillaceae</taxon>
        <taxon>Suillus</taxon>
    </lineage>
</organism>
<keyword evidence="2" id="KW-1185">Reference proteome</keyword>
<proteinExistence type="predicted"/>
<dbReference type="GeneID" id="64667748"/>
<evidence type="ECO:0000313" key="1">
    <source>
        <dbReference type="EMBL" id="KAG1890715.1"/>
    </source>
</evidence>
<protein>
    <submittedName>
        <fullName evidence="1">Uncharacterized protein</fullName>
    </submittedName>
</protein>
<dbReference type="AlphaFoldDB" id="A0AAD4DR41"/>
<dbReference type="EMBL" id="JABBWK010000132">
    <property type="protein sequence ID" value="KAG1890715.1"/>
    <property type="molecule type" value="Genomic_DNA"/>
</dbReference>
<gene>
    <name evidence="1" type="ORF">F5891DRAFT_900212</name>
</gene>
<accession>A0AAD4DR41</accession>